<sequence>MPTIPKRATAASKGTGMDFLSTGISRTEVTEMQLKWQDKPCPAPPCKQAFWWASQPKPVKIKGCPKPVVPPPEPYMNMMYDRRVIKGSNFGTPTMITEVDPFDKAAELRRRNMLRKRSMQCRNQRNVLGTPPPVKGRKHENMQTEKYLEKLVQRPPEFSVDTQTDLFLEKPPTPPYVPAKIGVDVGTEIGDGELFNFDAEAQPIIDVLVDACIEQSMLEVAHEMELQALRRKQEEFLAQREAELAELRRLEAEELRLQAEKERRLRQDAIAKELDAEMQKSVTAAKLLQGHIASLVPEVLENIEPASDAVKKEQLMKDVCPWLSAEVAQEVGHIVDSREILTAIIQEIIKQRASAYMGYKEGESEASTSDVGICEEEGCMPDGMETCPCEPETEMADCPEPPPSPPHL</sequence>
<evidence type="ECO:0000256" key="10">
    <source>
        <dbReference type="SAM" id="MobiDB-lite"/>
    </source>
</evidence>
<dbReference type="Proteomes" id="UP000515160">
    <property type="component" value="Chromosome 3"/>
</dbReference>
<dbReference type="InterPro" id="IPR009290">
    <property type="entry name" value="Radial_spoke_3"/>
</dbReference>
<dbReference type="Pfam" id="PF06098">
    <property type="entry name" value="Radial_spoke_3"/>
    <property type="match status" value="1"/>
</dbReference>
<evidence type="ECO:0000256" key="8">
    <source>
        <dbReference type="ARBA" id="ARBA00023273"/>
    </source>
</evidence>
<keyword evidence="9" id="KW-0175">Coiled coil</keyword>
<evidence type="ECO:0000256" key="4">
    <source>
        <dbReference type="ARBA" id="ARBA00022553"/>
    </source>
</evidence>
<evidence type="ECO:0000313" key="11">
    <source>
        <dbReference type="Proteomes" id="UP000515160"/>
    </source>
</evidence>
<dbReference type="PANTHER" id="PTHR21648">
    <property type="entry name" value="FLAGELLAR RADIAL SPOKE PROTEIN 3"/>
    <property type="match status" value="1"/>
</dbReference>
<comment type="subcellular location">
    <subcellularLocation>
        <location evidence="1">Cytoplasm</location>
        <location evidence="1">Cytoskeleton</location>
        <location evidence="1">Flagellum axoneme</location>
    </subcellularLocation>
</comment>
<dbReference type="AlphaFoldDB" id="A0A6P8X9K0"/>
<evidence type="ECO:0000256" key="6">
    <source>
        <dbReference type="ARBA" id="ARBA00023069"/>
    </source>
</evidence>
<keyword evidence="5" id="KW-0282">Flagellum</keyword>
<keyword evidence="3" id="KW-0963">Cytoplasm</keyword>
<evidence type="ECO:0000256" key="5">
    <source>
        <dbReference type="ARBA" id="ARBA00022846"/>
    </source>
</evidence>
<feature type="region of interest" description="Disordered" evidence="10">
    <location>
        <begin position="389"/>
        <end position="408"/>
    </location>
</feature>
<evidence type="ECO:0000256" key="2">
    <source>
        <dbReference type="ARBA" id="ARBA00006737"/>
    </source>
</evidence>
<organism evidence="11 12">
    <name type="scientific">Drosophila albomicans</name>
    <name type="common">Fruit fly</name>
    <dbReference type="NCBI Taxonomy" id="7291"/>
    <lineage>
        <taxon>Eukaryota</taxon>
        <taxon>Metazoa</taxon>
        <taxon>Ecdysozoa</taxon>
        <taxon>Arthropoda</taxon>
        <taxon>Hexapoda</taxon>
        <taxon>Insecta</taxon>
        <taxon>Pterygota</taxon>
        <taxon>Neoptera</taxon>
        <taxon>Endopterygota</taxon>
        <taxon>Diptera</taxon>
        <taxon>Brachycera</taxon>
        <taxon>Muscomorpha</taxon>
        <taxon>Ephydroidea</taxon>
        <taxon>Drosophilidae</taxon>
        <taxon>Drosophila</taxon>
    </lineage>
</organism>
<keyword evidence="11" id="KW-1185">Reference proteome</keyword>
<evidence type="ECO:0000256" key="3">
    <source>
        <dbReference type="ARBA" id="ARBA00022490"/>
    </source>
</evidence>
<evidence type="ECO:0000256" key="7">
    <source>
        <dbReference type="ARBA" id="ARBA00023212"/>
    </source>
</evidence>
<dbReference type="GeneID" id="117570931"/>
<name>A0A6P8X9K0_DROAB</name>
<dbReference type="GO" id="GO:0005929">
    <property type="term" value="C:cilium"/>
    <property type="evidence" value="ECO:0007669"/>
    <property type="project" value="TreeGrafter"/>
</dbReference>
<keyword evidence="8" id="KW-0966">Cell projection</keyword>
<keyword evidence="7" id="KW-0206">Cytoskeleton</keyword>
<keyword evidence="6" id="KW-0969">Cilium</keyword>
<protein>
    <submittedName>
        <fullName evidence="12">Radial spoke head protein 3 homolog B</fullName>
    </submittedName>
</protein>
<evidence type="ECO:0000256" key="1">
    <source>
        <dbReference type="ARBA" id="ARBA00004611"/>
    </source>
</evidence>
<dbReference type="OrthoDB" id="313308at2759"/>
<dbReference type="CTD" id="83861"/>
<dbReference type="RefSeq" id="XP_034108748.1">
    <property type="nucleotide sequence ID" value="XM_034252857.2"/>
</dbReference>
<accession>A0A6P8X9K0</accession>
<feature type="compositionally biased region" description="Pro residues" evidence="10">
    <location>
        <begin position="399"/>
        <end position="408"/>
    </location>
</feature>
<evidence type="ECO:0000256" key="9">
    <source>
        <dbReference type="SAM" id="Coils"/>
    </source>
</evidence>
<comment type="similarity">
    <text evidence="2">Belongs to the flagellar radial spoke RSP3 family.</text>
</comment>
<proteinExistence type="inferred from homology"/>
<feature type="coiled-coil region" evidence="9">
    <location>
        <begin position="226"/>
        <end position="272"/>
    </location>
</feature>
<reference evidence="12" key="1">
    <citation type="submission" date="2025-08" db="UniProtKB">
        <authorList>
            <consortium name="RefSeq"/>
        </authorList>
    </citation>
    <scope>IDENTIFICATION</scope>
    <source>
        <strain evidence="12">15112-1751.03</strain>
        <tissue evidence="12">Whole Adult</tissue>
    </source>
</reference>
<evidence type="ECO:0000313" key="12">
    <source>
        <dbReference type="RefSeq" id="XP_034108748.1"/>
    </source>
</evidence>
<gene>
    <name evidence="12" type="primary">LOC117570931</name>
</gene>
<dbReference type="PANTHER" id="PTHR21648:SF0">
    <property type="entry name" value="RADIAL SPOKE HEAD PROTEIN 3 HOMOLOG"/>
    <property type="match status" value="1"/>
</dbReference>
<keyword evidence="4" id="KW-0597">Phosphoprotein</keyword>